<dbReference type="Pfam" id="PF08592">
    <property type="entry name" value="Anthrone_oxy"/>
    <property type="match status" value="1"/>
</dbReference>
<reference evidence="2 3" key="1">
    <citation type="submission" date="2018-03" db="EMBL/GenBank/DDBJ databases">
        <authorList>
            <person name="Keele B.F."/>
        </authorList>
    </citation>
    <scope>NUCLEOTIDE SEQUENCE [LARGE SCALE GENOMIC DNA]</scope>
    <source>
        <strain evidence="2 3">IB-3</strain>
    </source>
</reference>
<comment type="caution">
    <text evidence="2">The sequence shown here is derived from an EMBL/GenBank/DDBJ whole genome shotgun (WGS) entry which is preliminary data.</text>
</comment>
<sequence>MLDSMILTLLTPTLLTATVMTGLTAGFLAAFAHTVMTGLAATDDTTYVGAFQAIDKAVTNPWFLVPFTLGPVLVAAALLMLLSHRQWGAALLVGVALALAVVTFVITGVVHLPLNSELQDVALGSSGLAEARARFAERWIPWNVVRTVTSTGSFVALSVALLRVR</sequence>
<feature type="transmembrane region" description="Helical" evidence="1">
    <location>
        <begin position="61"/>
        <end position="82"/>
    </location>
</feature>
<keyword evidence="1" id="KW-0472">Membrane</keyword>
<evidence type="ECO:0000256" key="1">
    <source>
        <dbReference type="SAM" id="Phobius"/>
    </source>
</evidence>
<keyword evidence="1" id="KW-1133">Transmembrane helix</keyword>
<keyword evidence="3" id="KW-1185">Reference proteome</keyword>
<name>A0A2R7Z0Z6_9ACTN</name>
<dbReference type="OrthoDB" id="428263at2"/>
<gene>
    <name evidence="2" type="ORF">C7S10_00515</name>
</gene>
<feature type="transmembrane region" description="Helical" evidence="1">
    <location>
        <begin position="89"/>
        <end position="110"/>
    </location>
</feature>
<organism evidence="2 3">
    <name type="scientific">Nocardioides currus</name>
    <dbReference type="NCBI Taxonomy" id="2133958"/>
    <lineage>
        <taxon>Bacteria</taxon>
        <taxon>Bacillati</taxon>
        <taxon>Actinomycetota</taxon>
        <taxon>Actinomycetes</taxon>
        <taxon>Propionibacteriales</taxon>
        <taxon>Nocardioidaceae</taxon>
        <taxon>Nocardioides</taxon>
    </lineage>
</organism>
<evidence type="ECO:0000313" key="3">
    <source>
        <dbReference type="Proteomes" id="UP000244867"/>
    </source>
</evidence>
<feature type="transmembrane region" description="Helical" evidence="1">
    <location>
        <begin position="144"/>
        <end position="164"/>
    </location>
</feature>
<dbReference type="EMBL" id="PYXZ01000001">
    <property type="protein sequence ID" value="PUA82280.1"/>
    <property type="molecule type" value="Genomic_DNA"/>
</dbReference>
<dbReference type="InterPro" id="IPR013901">
    <property type="entry name" value="Anthrone_oxy"/>
</dbReference>
<dbReference type="Proteomes" id="UP000244867">
    <property type="component" value="Unassembled WGS sequence"/>
</dbReference>
<protein>
    <submittedName>
        <fullName evidence="2">DUF1772 domain-containing protein</fullName>
    </submittedName>
</protein>
<keyword evidence="1" id="KW-0812">Transmembrane</keyword>
<evidence type="ECO:0000313" key="2">
    <source>
        <dbReference type="EMBL" id="PUA82280.1"/>
    </source>
</evidence>
<accession>A0A2R7Z0Z6</accession>
<dbReference type="AlphaFoldDB" id="A0A2R7Z0Z6"/>
<proteinExistence type="predicted"/>